<comment type="caution">
    <text evidence="1">The sequence shown here is derived from an EMBL/GenBank/DDBJ whole genome shotgun (WGS) entry which is preliminary data.</text>
</comment>
<accession>A0A166GCL9</accession>
<protein>
    <submittedName>
        <fullName evidence="1">Uncharacterized protein</fullName>
    </submittedName>
</protein>
<reference evidence="1 2" key="1">
    <citation type="submission" date="2015-02" db="EMBL/GenBank/DDBJ databases">
        <title>Draft genome sequence of Lactobacillus collinoides CUPV2371 isolated from a natural cider, the first genome sequence of a strain of this species.</title>
        <authorList>
            <person name="Puertas A.I."/>
            <person name="Spano G."/>
            <person name="Capozzi V."/>
            <person name="Lamontanara A."/>
            <person name="Orru L."/>
            <person name="Duenas M.T."/>
        </authorList>
    </citation>
    <scope>NUCLEOTIDE SEQUENCE [LARGE SCALE GENOMIC DNA]</scope>
    <source>
        <strain evidence="1 2">237</strain>
    </source>
</reference>
<dbReference type="OrthoDB" id="2246572at2"/>
<dbReference type="Proteomes" id="UP000076480">
    <property type="component" value="Unassembled WGS sequence"/>
</dbReference>
<dbReference type="RefSeq" id="WP_054760345.1">
    <property type="nucleotide sequence ID" value="NZ_JYDC01000066.1"/>
</dbReference>
<keyword evidence="2" id="KW-1185">Reference proteome</keyword>
<sequence length="135" mass="15544">MDHKRPYLQLGDPRLANMMLYLTTPVTLQNHVDYHFLGSELKQIRPGFWTMPAYLNDYDTMSLFFLFTADDNGEMAVMMASGEWQDGHLGMSAPMKTGAGLNKLYHHRRKNAVKAFNYLLALTMNGKAEWRQLPD</sequence>
<organism evidence="1 2">
    <name type="scientific">Secundilactobacillus collinoides</name>
    <name type="common">Lactobacillus collinoides</name>
    <dbReference type="NCBI Taxonomy" id="33960"/>
    <lineage>
        <taxon>Bacteria</taxon>
        <taxon>Bacillati</taxon>
        <taxon>Bacillota</taxon>
        <taxon>Bacilli</taxon>
        <taxon>Lactobacillales</taxon>
        <taxon>Lactobacillaceae</taxon>
        <taxon>Secundilactobacillus</taxon>
    </lineage>
</organism>
<evidence type="ECO:0000313" key="1">
    <source>
        <dbReference type="EMBL" id="KZL38330.1"/>
    </source>
</evidence>
<gene>
    <name evidence="1" type="ORF">TY91_11960</name>
</gene>
<dbReference type="EMBL" id="JYDC01000066">
    <property type="protein sequence ID" value="KZL38330.1"/>
    <property type="molecule type" value="Genomic_DNA"/>
</dbReference>
<dbReference type="AlphaFoldDB" id="A0A166GCL9"/>
<proteinExistence type="predicted"/>
<dbReference type="PATRIC" id="fig|33960.6.peg.3039"/>
<evidence type="ECO:0000313" key="2">
    <source>
        <dbReference type="Proteomes" id="UP000076480"/>
    </source>
</evidence>
<name>A0A166GCL9_SECCO</name>